<protein>
    <recommendedName>
        <fullName evidence="2">histidine kinase</fullName>
        <ecNumber evidence="2">2.7.13.3</ecNumber>
    </recommendedName>
</protein>
<feature type="transmembrane region" description="Helical" evidence="10">
    <location>
        <begin position="234"/>
        <end position="254"/>
    </location>
</feature>
<evidence type="ECO:0000256" key="10">
    <source>
        <dbReference type="SAM" id="Phobius"/>
    </source>
</evidence>
<dbReference type="InterPro" id="IPR011622">
    <property type="entry name" value="7TMR_DISM_rcpt_extracell_dom2"/>
</dbReference>
<evidence type="ECO:0000256" key="9">
    <source>
        <dbReference type="SAM" id="Coils"/>
    </source>
</evidence>
<dbReference type="GO" id="GO:0005524">
    <property type="term" value="F:ATP binding"/>
    <property type="evidence" value="ECO:0007669"/>
    <property type="project" value="UniProtKB-KW"/>
</dbReference>
<keyword evidence="10" id="KW-1133">Transmembrane helix</keyword>
<feature type="transmembrane region" description="Helical" evidence="10">
    <location>
        <begin position="383"/>
        <end position="405"/>
    </location>
</feature>
<dbReference type="Pfam" id="PF07695">
    <property type="entry name" value="7TMR-DISM_7TM"/>
    <property type="match status" value="1"/>
</dbReference>
<keyword evidence="10" id="KW-0812">Transmembrane</keyword>
<dbReference type="Gene3D" id="2.60.40.2380">
    <property type="match status" value="1"/>
</dbReference>
<evidence type="ECO:0000313" key="14">
    <source>
        <dbReference type="Proteomes" id="UP000295129"/>
    </source>
</evidence>
<dbReference type="EC" id="2.7.13.3" evidence="2"/>
<dbReference type="InterPro" id="IPR050351">
    <property type="entry name" value="BphY/WalK/GraS-like"/>
</dbReference>
<evidence type="ECO:0000256" key="7">
    <source>
        <dbReference type="ARBA" id="ARBA00022840"/>
    </source>
</evidence>
<evidence type="ECO:0000256" key="2">
    <source>
        <dbReference type="ARBA" id="ARBA00012438"/>
    </source>
</evidence>
<evidence type="ECO:0000256" key="3">
    <source>
        <dbReference type="ARBA" id="ARBA00022553"/>
    </source>
</evidence>
<keyword evidence="8" id="KW-0902">Two-component regulatory system</keyword>
<dbReference type="Pfam" id="PF00512">
    <property type="entry name" value="HisKA"/>
    <property type="match status" value="1"/>
</dbReference>
<dbReference type="PRINTS" id="PR00344">
    <property type="entry name" value="BCTRLSENSOR"/>
</dbReference>
<sequence>MPADLPPRRARLPQAPWLRLLALLFGLLALGSAAAQAPAADCQAAALTAGDGLRGSVPLAGRLMAVDDRGKRLDIGSVTAAPGFAPVAGAVHTRSGGGSTWFRLCLQRAADAPAQWMLTVLPPYLGEVALYSPLGDGGFRLQRQGAALPRQDDGLSYRGFSFTMDLPADAPAIHYLQVSTTTSMRAELGLFQPAGLFAEVSRDAGGFGFYLGMLVLVVAINGIFWLWLRDPAQLLYAGTVAAIGLFAAITSGYAGLLLPWPVDMRLAYALSGCLMWALGGLYFSTTLKLRHRYPRRWQLNRAIVLAYCLGALAIVLQPGLVLRGVLHLVMLGHMALVVSTAIDTYRRYPPLRLYILAFLPLVLSLVVVIVGSELGLDAGSPALLLHGSSLIHVVLLNIVLVRRVFEAERERRDAQATALRLAQESERVLEQRVEERTRSLDAANGRLTQEVAERRAVERKLQQALEAEQQANGALRRFLSMVSHEFRTPLATIQLSAQRLSRALQEQAPELLPQPAKIVRNVGRLLGLIDNLLAEDRLGAAAMNPRMEYLDLARHLRLRYGEHAGGRVGLQLPRGGVIVLGDPQLLDIAISNLIDNALKYSPASAPVNVSLAVVDDLVEVKVSDQGPGIPEGERERIFDKYYRQDRVSTKPGTGLGLHLAREFARRHGGDLTLAEAQAGQEGGATFVLHLPLAISRPSSNESGDSDGLAA</sequence>
<organism evidence="13 14">
    <name type="scientific">Azoarcus indigens</name>
    <dbReference type="NCBI Taxonomy" id="29545"/>
    <lineage>
        <taxon>Bacteria</taxon>
        <taxon>Pseudomonadati</taxon>
        <taxon>Pseudomonadota</taxon>
        <taxon>Betaproteobacteria</taxon>
        <taxon>Rhodocyclales</taxon>
        <taxon>Zoogloeaceae</taxon>
        <taxon>Azoarcus</taxon>
    </lineage>
</organism>
<evidence type="ECO:0000256" key="8">
    <source>
        <dbReference type="ARBA" id="ARBA00023012"/>
    </source>
</evidence>
<feature type="domain" description="Histidine kinase" evidence="12">
    <location>
        <begin position="481"/>
        <end position="694"/>
    </location>
</feature>
<dbReference type="RefSeq" id="WP_133590324.1">
    <property type="nucleotide sequence ID" value="NZ_SNVV01000006.1"/>
</dbReference>
<dbReference type="Pfam" id="PF02518">
    <property type="entry name" value="HATPase_c"/>
    <property type="match status" value="1"/>
</dbReference>
<feature type="chain" id="PRO_5020959075" description="histidine kinase" evidence="11">
    <location>
        <begin position="40"/>
        <end position="710"/>
    </location>
</feature>
<dbReference type="CDD" id="cd00082">
    <property type="entry name" value="HisKA"/>
    <property type="match status" value="1"/>
</dbReference>
<dbReference type="InterPro" id="IPR036097">
    <property type="entry name" value="HisK_dim/P_sf"/>
</dbReference>
<name>A0A4R6E3D6_9RHOO</name>
<feature type="transmembrane region" description="Helical" evidence="10">
    <location>
        <begin position="207"/>
        <end position="227"/>
    </location>
</feature>
<dbReference type="GO" id="GO:0007234">
    <property type="term" value="P:osmosensory signaling via phosphorelay pathway"/>
    <property type="evidence" value="ECO:0007669"/>
    <property type="project" value="TreeGrafter"/>
</dbReference>
<dbReference type="Gene3D" id="1.10.287.130">
    <property type="match status" value="1"/>
</dbReference>
<feature type="transmembrane region" description="Helical" evidence="10">
    <location>
        <begin position="299"/>
        <end position="316"/>
    </location>
</feature>
<reference evidence="13 14" key="1">
    <citation type="submission" date="2019-03" db="EMBL/GenBank/DDBJ databases">
        <title>Genomic Encyclopedia of Type Strains, Phase IV (KMG-IV): sequencing the most valuable type-strain genomes for metagenomic binning, comparative biology and taxonomic classification.</title>
        <authorList>
            <person name="Goeker M."/>
        </authorList>
    </citation>
    <scope>NUCLEOTIDE SEQUENCE [LARGE SCALE GENOMIC DNA]</scope>
    <source>
        <strain evidence="13 14">DSM 12121</strain>
    </source>
</reference>
<evidence type="ECO:0000313" key="13">
    <source>
        <dbReference type="EMBL" id="TDN52317.1"/>
    </source>
</evidence>
<comment type="caution">
    <text evidence="13">The sequence shown here is derived from an EMBL/GenBank/DDBJ whole genome shotgun (WGS) entry which is preliminary data.</text>
</comment>
<feature type="transmembrane region" description="Helical" evidence="10">
    <location>
        <begin position="322"/>
        <end position="341"/>
    </location>
</feature>
<dbReference type="GO" id="GO:0000156">
    <property type="term" value="F:phosphorelay response regulator activity"/>
    <property type="evidence" value="ECO:0007669"/>
    <property type="project" value="TreeGrafter"/>
</dbReference>
<keyword evidence="10" id="KW-0472">Membrane</keyword>
<evidence type="ECO:0000256" key="6">
    <source>
        <dbReference type="ARBA" id="ARBA00022777"/>
    </source>
</evidence>
<feature type="signal peptide" evidence="11">
    <location>
        <begin position="1"/>
        <end position="39"/>
    </location>
</feature>
<keyword evidence="5" id="KW-0547">Nucleotide-binding</keyword>
<comment type="catalytic activity">
    <reaction evidence="1">
        <text>ATP + protein L-histidine = ADP + protein N-phospho-L-histidine.</text>
        <dbReference type="EC" id="2.7.13.3"/>
    </reaction>
</comment>
<keyword evidence="4" id="KW-0808">Transferase</keyword>
<dbReference type="InterPro" id="IPR004358">
    <property type="entry name" value="Sig_transdc_His_kin-like_C"/>
</dbReference>
<keyword evidence="6" id="KW-0418">Kinase</keyword>
<evidence type="ECO:0000256" key="4">
    <source>
        <dbReference type="ARBA" id="ARBA00022679"/>
    </source>
</evidence>
<dbReference type="InterPro" id="IPR036890">
    <property type="entry name" value="HATPase_C_sf"/>
</dbReference>
<keyword evidence="14" id="KW-1185">Reference proteome</keyword>
<dbReference type="EMBL" id="SNVV01000006">
    <property type="protein sequence ID" value="TDN52317.1"/>
    <property type="molecule type" value="Genomic_DNA"/>
</dbReference>
<dbReference type="OrthoDB" id="8807260at2"/>
<feature type="transmembrane region" description="Helical" evidence="10">
    <location>
        <begin position="266"/>
        <end position="287"/>
    </location>
</feature>
<dbReference type="GO" id="GO:0030295">
    <property type="term" value="F:protein kinase activator activity"/>
    <property type="evidence" value="ECO:0007669"/>
    <property type="project" value="TreeGrafter"/>
</dbReference>
<keyword evidence="11" id="KW-0732">Signal</keyword>
<dbReference type="InterPro" id="IPR003594">
    <property type="entry name" value="HATPase_dom"/>
</dbReference>
<dbReference type="PANTHER" id="PTHR42878">
    <property type="entry name" value="TWO-COMPONENT HISTIDINE KINASE"/>
    <property type="match status" value="1"/>
</dbReference>
<dbReference type="GO" id="GO:0000155">
    <property type="term" value="F:phosphorelay sensor kinase activity"/>
    <property type="evidence" value="ECO:0007669"/>
    <property type="project" value="InterPro"/>
</dbReference>
<dbReference type="InterPro" id="IPR011623">
    <property type="entry name" value="7TMR_DISM_rcpt_extracell_dom1"/>
</dbReference>
<feature type="coiled-coil region" evidence="9">
    <location>
        <begin position="404"/>
        <end position="477"/>
    </location>
</feature>
<keyword evidence="7" id="KW-0067">ATP-binding</keyword>
<dbReference type="AlphaFoldDB" id="A0A4R6E3D6"/>
<dbReference type="Proteomes" id="UP000295129">
    <property type="component" value="Unassembled WGS sequence"/>
</dbReference>
<dbReference type="Pfam" id="PF07696">
    <property type="entry name" value="7TMR-DISMED2"/>
    <property type="match status" value="1"/>
</dbReference>
<evidence type="ECO:0000259" key="12">
    <source>
        <dbReference type="PROSITE" id="PS50109"/>
    </source>
</evidence>
<evidence type="ECO:0000256" key="5">
    <source>
        <dbReference type="ARBA" id="ARBA00022741"/>
    </source>
</evidence>
<evidence type="ECO:0000256" key="11">
    <source>
        <dbReference type="SAM" id="SignalP"/>
    </source>
</evidence>
<evidence type="ECO:0000256" key="1">
    <source>
        <dbReference type="ARBA" id="ARBA00000085"/>
    </source>
</evidence>
<dbReference type="Gene3D" id="3.30.565.10">
    <property type="entry name" value="Histidine kinase-like ATPase, C-terminal domain"/>
    <property type="match status" value="1"/>
</dbReference>
<dbReference type="SMART" id="SM00387">
    <property type="entry name" value="HATPase_c"/>
    <property type="match status" value="1"/>
</dbReference>
<dbReference type="InterPro" id="IPR003661">
    <property type="entry name" value="HisK_dim/P_dom"/>
</dbReference>
<keyword evidence="3" id="KW-0597">Phosphoprotein</keyword>
<dbReference type="SMART" id="SM00388">
    <property type="entry name" value="HisKA"/>
    <property type="match status" value="1"/>
</dbReference>
<dbReference type="SUPFAM" id="SSF55874">
    <property type="entry name" value="ATPase domain of HSP90 chaperone/DNA topoisomerase II/histidine kinase"/>
    <property type="match status" value="1"/>
</dbReference>
<dbReference type="InterPro" id="IPR005467">
    <property type="entry name" value="His_kinase_dom"/>
</dbReference>
<feature type="transmembrane region" description="Helical" evidence="10">
    <location>
        <begin position="353"/>
        <end position="371"/>
    </location>
</feature>
<dbReference type="PANTHER" id="PTHR42878:SF7">
    <property type="entry name" value="SENSOR HISTIDINE KINASE GLRK"/>
    <property type="match status" value="1"/>
</dbReference>
<dbReference type="SUPFAM" id="SSF47384">
    <property type="entry name" value="Homodimeric domain of signal transducing histidine kinase"/>
    <property type="match status" value="1"/>
</dbReference>
<keyword evidence="9" id="KW-0175">Coiled coil</keyword>
<gene>
    <name evidence="13" type="ORF">C7389_1068</name>
</gene>
<proteinExistence type="predicted"/>
<dbReference type="PROSITE" id="PS50109">
    <property type="entry name" value="HIS_KIN"/>
    <property type="match status" value="1"/>
</dbReference>
<dbReference type="CDD" id="cd00075">
    <property type="entry name" value="HATPase"/>
    <property type="match status" value="1"/>
</dbReference>
<accession>A0A4R6E3D6</accession>